<dbReference type="SUPFAM" id="SSF49695">
    <property type="entry name" value="gamma-Crystallin-like"/>
    <property type="match status" value="1"/>
</dbReference>
<dbReference type="SMART" id="SM00247">
    <property type="entry name" value="XTALbg"/>
    <property type="match status" value="1"/>
</dbReference>
<dbReference type="EMBL" id="VWPK01000098">
    <property type="protein sequence ID" value="KAA5608197.1"/>
    <property type="molecule type" value="Genomic_DNA"/>
</dbReference>
<organism evidence="4 5">
    <name type="scientific">Rhodovastum atsumiense</name>
    <dbReference type="NCBI Taxonomy" id="504468"/>
    <lineage>
        <taxon>Bacteria</taxon>
        <taxon>Pseudomonadati</taxon>
        <taxon>Pseudomonadota</taxon>
        <taxon>Alphaproteobacteria</taxon>
        <taxon>Acetobacterales</taxon>
        <taxon>Acetobacteraceae</taxon>
        <taxon>Rhodovastum</taxon>
    </lineage>
</organism>
<evidence type="ECO:0000259" key="3">
    <source>
        <dbReference type="PROSITE" id="PS50915"/>
    </source>
</evidence>
<dbReference type="Pfam" id="PF00030">
    <property type="entry name" value="Crystall"/>
    <property type="match status" value="1"/>
</dbReference>
<dbReference type="Proteomes" id="UP000325255">
    <property type="component" value="Unassembled WGS sequence"/>
</dbReference>
<gene>
    <name evidence="4" type="ORF">F1189_30230</name>
</gene>
<evidence type="ECO:0000256" key="1">
    <source>
        <dbReference type="ARBA" id="ARBA00009646"/>
    </source>
</evidence>
<accession>A0A5M6IJX9</accession>
<keyword evidence="5" id="KW-1185">Reference proteome</keyword>
<dbReference type="InterPro" id="IPR011024">
    <property type="entry name" value="G_crystallin-like"/>
</dbReference>
<reference evidence="4 5" key="1">
    <citation type="submission" date="2019-09" db="EMBL/GenBank/DDBJ databases">
        <title>Genome sequence of Rhodovastum atsumiense, a diverse member of the Acetobacteraceae family of non-sulfur purple photosynthetic bacteria.</title>
        <authorList>
            <person name="Meyer T."/>
            <person name="Kyndt J."/>
        </authorList>
    </citation>
    <scope>NUCLEOTIDE SEQUENCE [LARGE SCALE GENOMIC DNA]</scope>
    <source>
        <strain evidence="4 5">DSM 21279</strain>
    </source>
</reference>
<sequence>MVAGPHPPSRFTSASPCREMEGTMTATTVILFEDINFGGHRITFTRSDPDLGNDKLADRPWPFRDEYWDNKASSMIVVGGNVTYYAEPNYQGALHTFGPGFYSNLGPWNDLVSSIRLS</sequence>
<comment type="similarity">
    <text evidence="1">Belongs to the beta/gamma-crystallin family.</text>
</comment>
<evidence type="ECO:0000313" key="4">
    <source>
        <dbReference type="EMBL" id="KAA5608197.1"/>
    </source>
</evidence>
<keyword evidence="2" id="KW-0677">Repeat</keyword>
<evidence type="ECO:0000256" key="2">
    <source>
        <dbReference type="ARBA" id="ARBA00022737"/>
    </source>
</evidence>
<dbReference type="InterPro" id="IPR001064">
    <property type="entry name" value="Beta/gamma_crystallin"/>
</dbReference>
<dbReference type="PROSITE" id="PS50915">
    <property type="entry name" value="CRYSTALLIN_BETA_GAMMA"/>
    <property type="match status" value="1"/>
</dbReference>
<name>A0A5M6IJX9_9PROT</name>
<dbReference type="Gene3D" id="2.60.20.10">
    <property type="entry name" value="Crystallins"/>
    <property type="match status" value="1"/>
</dbReference>
<proteinExistence type="inferred from homology"/>
<protein>
    <recommendedName>
        <fullName evidence="3">Beta/gamma crystallin 'Greek key' domain-containing protein</fullName>
    </recommendedName>
</protein>
<feature type="domain" description="Beta/gamma crystallin 'Greek key'" evidence="3">
    <location>
        <begin position="80"/>
        <end position="118"/>
    </location>
</feature>
<evidence type="ECO:0000313" key="5">
    <source>
        <dbReference type="Proteomes" id="UP000325255"/>
    </source>
</evidence>
<dbReference type="OrthoDB" id="7186950at2"/>
<dbReference type="AlphaFoldDB" id="A0A5M6IJX9"/>
<comment type="caution">
    <text evidence="4">The sequence shown here is derived from an EMBL/GenBank/DDBJ whole genome shotgun (WGS) entry which is preliminary data.</text>
</comment>